<reference evidence="1 2" key="1">
    <citation type="journal article" date="2013" name="Proc. Natl. Acad. Sci. U.S.A.">
        <title>Genome of an arbuscular mycorrhizal fungus provides insight into the oldest plant symbiosis.</title>
        <authorList>
            <person name="Tisserant E."/>
            <person name="Malbreil M."/>
            <person name="Kuo A."/>
            <person name="Kohler A."/>
            <person name="Symeonidi A."/>
            <person name="Balestrini R."/>
            <person name="Charron P."/>
            <person name="Duensing N."/>
            <person name="Frei Dit Frey N."/>
            <person name="Gianinazzi-Pearson V."/>
            <person name="Gilbert L.B."/>
            <person name="Handa Y."/>
            <person name="Herr J.R."/>
            <person name="Hijri M."/>
            <person name="Koul R."/>
            <person name="Kawaguchi M."/>
            <person name="Krajinski F."/>
            <person name="Lammers P.J."/>
            <person name="Masclaux F.G."/>
            <person name="Murat C."/>
            <person name="Morin E."/>
            <person name="Ndikumana S."/>
            <person name="Pagni M."/>
            <person name="Petitpierre D."/>
            <person name="Requena N."/>
            <person name="Rosikiewicz P."/>
            <person name="Riley R."/>
            <person name="Saito K."/>
            <person name="San Clemente H."/>
            <person name="Shapiro H."/>
            <person name="van Tuinen D."/>
            <person name="Becard G."/>
            <person name="Bonfante P."/>
            <person name="Paszkowski U."/>
            <person name="Shachar-Hill Y.Y."/>
            <person name="Tuskan G.A."/>
            <person name="Young P.W."/>
            <person name="Sanders I.R."/>
            <person name="Henrissat B."/>
            <person name="Rensing S.A."/>
            <person name="Grigoriev I.V."/>
            <person name="Corradi N."/>
            <person name="Roux C."/>
            <person name="Martin F."/>
        </authorList>
    </citation>
    <scope>NUCLEOTIDE SEQUENCE [LARGE SCALE GENOMIC DNA]</scope>
    <source>
        <strain evidence="1 2">DAOM 197198</strain>
    </source>
</reference>
<evidence type="ECO:0000313" key="1">
    <source>
        <dbReference type="EMBL" id="POG64466.1"/>
    </source>
</evidence>
<name>A0A2P4PGF0_RHIID</name>
<organism evidence="1 2">
    <name type="scientific">Rhizophagus irregularis (strain DAOM 181602 / DAOM 197198 / MUCL 43194)</name>
    <name type="common">Arbuscular mycorrhizal fungus</name>
    <name type="synonym">Glomus intraradices</name>
    <dbReference type="NCBI Taxonomy" id="747089"/>
    <lineage>
        <taxon>Eukaryota</taxon>
        <taxon>Fungi</taxon>
        <taxon>Fungi incertae sedis</taxon>
        <taxon>Mucoromycota</taxon>
        <taxon>Glomeromycotina</taxon>
        <taxon>Glomeromycetes</taxon>
        <taxon>Glomerales</taxon>
        <taxon>Glomeraceae</taxon>
        <taxon>Rhizophagus</taxon>
    </lineage>
</organism>
<dbReference type="EMBL" id="AUPC02000240">
    <property type="protein sequence ID" value="POG64466.1"/>
    <property type="molecule type" value="Genomic_DNA"/>
</dbReference>
<comment type="caution">
    <text evidence="1">The sequence shown here is derived from an EMBL/GenBank/DDBJ whole genome shotgun (WGS) entry which is preliminary data.</text>
</comment>
<protein>
    <submittedName>
        <fullName evidence="1">Uncharacterized protein</fullName>
    </submittedName>
</protein>
<dbReference type="Proteomes" id="UP000018888">
    <property type="component" value="Unassembled WGS sequence"/>
</dbReference>
<evidence type="ECO:0000313" key="2">
    <source>
        <dbReference type="Proteomes" id="UP000018888"/>
    </source>
</evidence>
<proteinExistence type="predicted"/>
<reference evidence="1 2" key="2">
    <citation type="journal article" date="2018" name="New Phytol.">
        <title>High intraspecific genome diversity in the model arbuscular mycorrhizal symbiont Rhizophagus irregularis.</title>
        <authorList>
            <person name="Chen E.C.H."/>
            <person name="Morin E."/>
            <person name="Beaudet D."/>
            <person name="Noel J."/>
            <person name="Yildirir G."/>
            <person name="Ndikumana S."/>
            <person name="Charron P."/>
            <person name="St-Onge C."/>
            <person name="Giorgi J."/>
            <person name="Kruger M."/>
            <person name="Marton T."/>
            <person name="Ropars J."/>
            <person name="Grigoriev I.V."/>
            <person name="Hainaut M."/>
            <person name="Henrissat B."/>
            <person name="Roux C."/>
            <person name="Martin F."/>
            <person name="Corradi N."/>
        </authorList>
    </citation>
    <scope>NUCLEOTIDE SEQUENCE [LARGE SCALE GENOMIC DNA]</scope>
    <source>
        <strain evidence="1 2">DAOM 197198</strain>
    </source>
</reference>
<dbReference type="AlphaFoldDB" id="A0A2P4PGF0"/>
<dbReference type="VEuPathDB" id="FungiDB:RhiirFUN_004335"/>
<keyword evidence="2" id="KW-1185">Reference proteome</keyword>
<accession>A0A2P4PGF0</accession>
<sequence length="81" mass="8925">MSKIFLAVSVLLRTIPLFAFSGSLSLTSLLIVKLCMRCLRCGGLLCKSIANRSDKAFPNRKQKRTKSLLVRSPFFSASSIS</sequence>
<gene>
    <name evidence="1" type="ORF">GLOIN_2v1675397</name>
</gene>